<dbReference type="SUPFAM" id="SSF48452">
    <property type="entry name" value="TPR-like"/>
    <property type="match status" value="1"/>
</dbReference>
<dbReference type="STRING" id="1229726.GRFL_1847"/>
<dbReference type="PROSITE" id="PS50005">
    <property type="entry name" value="TPR"/>
    <property type="match status" value="4"/>
</dbReference>
<name>A0A1L7I4P8_9FLAO</name>
<dbReference type="OrthoDB" id="1149028at2"/>
<dbReference type="Pfam" id="PF13414">
    <property type="entry name" value="TPR_11"/>
    <property type="match status" value="1"/>
</dbReference>
<dbReference type="EMBL" id="CP016359">
    <property type="protein sequence ID" value="APU68571.1"/>
    <property type="molecule type" value="Genomic_DNA"/>
</dbReference>
<evidence type="ECO:0000313" key="4">
    <source>
        <dbReference type="Proteomes" id="UP000186230"/>
    </source>
</evidence>
<gene>
    <name evidence="3" type="ORF">GRFL_1847</name>
</gene>
<dbReference type="Gene3D" id="1.25.40.10">
    <property type="entry name" value="Tetratricopeptide repeat domain"/>
    <property type="match status" value="2"/>
</dbReference>
<dbReference type="KEGG" id="gfl:GRFL_1847"/>
<dbReference type="InterPro" id="IPR019734">
    <property type="entry name" value="TPR_rpt"/>
</dbReference>
<evidence type="ECO:0000313" key="3">
    <source>
        <dbReference type="EMBL" id="APU68571.1"/>
    </source>
</evidence>
<evidence type="ECO:0000256" key="1">
    <source>
        <dbReference type="ARBA" id="ARBA00022737"/>
    </source>
</evidence>
<proteinExistence type="predicted"/>
<dbReference type="SMART" id="SM00028">
    <property type="entry name" value="TPR"/>
    <property type="match status" value="6"/>
</dbReference>
<dbReference type="InterPro" id="IPR011990">
    <property type="entry name" value="TPR-like_helical_dom_sf"/>
</dbReference>
<evidence type="ECO:0000256" key="2">
    <source>
        <dbReference type="ARBA" id="ARBA00022803"/>
    </source>
</evidence>
<accession>A0A1L7I4P8</accession>
<dbReference type="AlphaFoldDB" id="A0A1L7I4P8"/>
<dbReference type="InterPro" id="IPR050498">
    <property type="entry name" value="Ycf3"/>
</dbReference>
<organism evidence="3 4">
    <name type="scientific">Christiangramia flava JLT2011</name>
    <dbReference type="NCBI Taxonomy" id="1229726"/>
    <lineage>
        <taxon>Bacteria</taxon>
        <taxon>Pseudomonadati</taxon>
        <taxon>Bacteroidota</taxon>
        <taxon>Flavobacteriia</taxon>
        <taxon>Flavobacteriales</taxon>
        <taxon>Flavobacteriaceae</taxon>
        <taxon>Christiangramia</taxon>
    </lineage>
</organism>
<dbReference type="Proteomes" id="UP000186230">
    <property type="component" value="Chromosome"/>
</dbReference>
<sequence>MQYILIVFIFLGQFQAASQQSDFLKEADSLNAVGKTSAAIALLESNSDQSEKTLLRLAEYQKKSNLKEAALANYQQVLRMNPNRVLTAMDYGELLLDTDKPEAAKKLFSELSEKYPENASFRFRLGLAREKLQDSSAIDDFYRTVELDSTHQGAFYKTSKYELRNGRHFNAAALAKKGLEVNANNASLLSILGQSYMVSFQFERAIEPFQQLVAQGESSEFILQNLAKAYTATGKTDQAIETYLKMIELSPGNASAFTNLGVLYFKKGENSLARESFFNALKLKNPEVDNEYVYIGLTLKNEKNHQLAYPAFLNALKENPNNERALLEIALVADAFMEDKKTILQLYENYMNRYRGSGNPSQLELADFRIRDLKKELHMAE</sequence>
<keyword evidence="4" id="KW-1185">Reference proteome</keyword>
<reference evidence="3 4" key="1">
    <citation type="submission" date="2016-07" db="EMBL/GenBank/DDBJ databases">
        <title>Multi-omics approach to identify versatile polysaccharide utilization systems of a marine flavobacterium Gramella flava.</title>
        <authorList>
            <person name="Tang K."/>
        </authorList>
    </citation>
    <scope>NUCLEOTIDE SEQUENCE [LARGE SCALE GENOMIC DNA]</scope>
    <source>
        <strain evidence="3 4">JLT2011</strain>
    </source>
</reference>
<keyword evidence="1" id="KW-0677">Repeat</keyword>
<dbReference type="Pfam" id="PF14559">
    <property type="entry name" value="TPR_19"/>
    <property type="match status" value="1"/>
</dbReference>
<protein>
    <submittedName>
        <fullName evidence="3">TPR repeat</fullName>
    </submittedName>
</protein>
<dbReference type="PANTHER" id="PTHR44858">
    <property type="entry name" value="TETRATRICOPEPTIDE REPEAT PROTEIN 6"/>
    <property type="match status" value="1"/>
</dbReference>
<dbReference type="RefSeq" id="WP_083644318.1">
    <property type="nucleotide sequence ID" value="NZ_AMRU01000001.1"/>
</dbReference>
<keyword evidence="2" id="KW-0802">TPR repeat</keyword>
<dbReference type="PANTHER" id="PTHR44858:SF1">
    <property type="entry name" value="UDP-N-ACETYLGLUCOSAMINE--PEPTIDE N-ACETYLGLUCOSAMINYLTRANSFERASE SPINDLY-RELATED"/>
    <property type="match status" value="1"/>
</dbReference>